<dbReference type="Gramene" id="TraesPARA_EIv1.0_0456140.1">
    <property type="protein sequence ID" value="TraesPARA_EIv1.0_0456140.1.CDS"/>
    <property type="gene ID" value="TraesPARA_EIv1.0_0456140"/>
</dbReference>
<dbReference type="PROSITE" id="PS00108">
    <property type="entry name" value="PROTEIN_KINASE_ST"/>
    <property type="match status" value="1"/>
</dbReference>
<dbReference type="InterPro" id="IPR008271">
    <property type="entry name" value="Ser/Thr_kinase_AS"/>
</dbReference>
<dbReference type="Gramene" id="TraesWEE_scaffold_033132_01G000200.1">
    <property type="protein sequence ID" value="TraesWEE_scaffold_033132_01G000200.1"/>
    <property type="gene ID" value="TraesWEE_scaffold_033132_01G000200"/>
</dbReference>
<dbReference type="Gramene" id="TraesROB_scaffold_041805_01G000100.1">
    <property type="protein sequence ID" value="TraesROB_scaffold_041805_01G000100.1"/>
    <property type="gene ID" value="TraesROB_scaffold_041805_01G000100"/>
</dbReference>
<name>A0A3B6AQP7_WHEAT</name>
<dbReference type="Proteomes" id="UP000019116">
    <property type="component" value="Chromosome 2A"/>
</dbReference>
<dbReference type="Gramene" id="TraesKAR2A01G0016490.2">
    <property type="protein sequence ID" value="cds.TraesKAR2A01G0016490.2"/>
    <property type="gene ID" value="TraesKAR2A01G0016490"/>
</dbReference>
<dbReference type="Gramene" id="TraesCAD_scaffold_039940_01G000200.1">
    <property type="protein sequence ID" value="TraesCAD_scaffold_039940_01G000200.1"/>
    <property type="gene ID" value="TraesCAD_scaffold_039940_01G000200"/>
</dbReference>
<dbReference type="Gramene" id="TraesCLE_scaffold_034918_01G000100.1">
    <property type="protein sequence ID" value="TraesCLE_scaffold_034918_01G000100.1"/>
    <property type="gene ID" value="TraesCLE_scaffold_034918_01G000100"/>
</dbReference>
<dbReference type="SMR" id="A0A3B6AQP7"/>
<dbReference type="STRING" id="4565.A0A3B6AQP7"/>
<protein>
    <recommendedName>
        <fullName evidence="1">Protein kinase domain-containing protein</fullName>
    </recommendedName>
</protein>
<dbReference type="Gramene" id="TraesLAC2A03G00594720.1">
    <property type="protein sequence ID" value="TraesLAC2A03G00594720.1"/>
    <property type="gene ID" value="TraesLAC2A03G00594720"/>
</dbReference>
<reference evidence="2" key="2">
    <citation type="submission" date="2018-10" db="UniProtKB">
        <authorList>
            <consortium name="EnsemblPlants"/>
        </authorList>
    </citation>
    <scope>IDENTIFICATION</scope>
</reference>
<dbReference type="PIRSF" id="PIRSF000654">
    <property type="entry name" value="Integrin-linked_kinase"/>
    <property type="match status" value="1"/>
</dbReference>
<dbReference type="Gramene" id="TraesPARA_EIv1.0_0456140.2">
    <property type="protein sequence ID" value="TraesPARA_EIv1.0_0456140.2.CDS"/>
    <property type="gene ID" value="TraesPARA_EIv1.0_0456140"/>
</dbReference>
<dbReference type="Gramene" id="TraesCS2A03G0081700.1">
    <property type="protein sequence ID" value="TraesCS2A03G0081700.1.CDS"/>
    <property type="gene ID" value="TraesCS2A03G0081700"/>
</dbReference>
<dbReference type="Gramene" id="TraesCS2A02G043100.1">
    <property type="protein sequence ID" value="TraesCS2A02G043100.1"/>
    <property type="gene ID" value="TraesCS2A02G043100"/>
</dbReference>
<reference evidence="2" key="1">
    <citation type="submission" date="2018-08" db="EMBL/GenBank/DDBJ databases">
        <authorList>
            <person name="Rossello M."/>
        </authorList>
    </citation>
    <scope>NUCLEOTIDE SEQUENCE [LARGE SCALE GENOMIC DNA]</scope>
    <source>
        <strain evidence="2">cv. Chinese Spring</strain>
    </source>
</reference>
<dbReference type="Gramene" id="TraesARI2A03G00597400.1">
    <property type="protein sequence ID" value="TraesARI2A03G00597400.1"/>
    <property type="gene ID" value="TraesARI2A03G00597400"/>
</dbReference>
<sequence>MTVKHPNIVQCVGYCYETLNEVASYNGKKVFAEKAEMLLCLEYLPTGSLNEYLSDESSGLNWSTRYRIIEGICYGLCHLHGQKDNPIIHLDLKPTNILLSDGMIAKIADFGLSMLLVQPGTIIASSSLGTPGYIAPEFVNGRKISLKSDIFSLGVIIIEIITGGKDYPLDVTKPSSSNTFVDDVLCKWKNRRSRRYGTLDVNCQEEIKRCIQIGLICLNPDRNQRPAIRNIIRMLQGTESIDCGISNHATSSTG</sequence>
<dbReference type="RefSeq" id="XP_044452442.1">
    <property type="nucleotide sequence ID" value="XM_044596507.1"/>
</dbReference>
<dbReference type="GO" id="GO:0004672">
    <property type="term" value="F:protein kinase activity"/>
    <property type="evidence" value="ECO:0007669"/>
    <property type="project" value="InterPro"/>
</dbReference>
<accession>A0A3B6AQP7</accession>
<dbReference type="Gramene" id="TraesPARA_EIv1.0_0456140.3">
    <property type="protein sequence ID" value="TraesPARA_EIv1.0_0456140.3.CDS"/>
    <property type="gene ID" value="TraesPARA_EIv1.0_0456140"/>
</dbReference>
<dbReference type="SUPFAM" id="SSF56112">
    <property type="entry name" value="Protein kinase-like (PK-like)"/>
    <property type="match status" value="1"/>
</dbReference>
<evidence type="ECO:0000313" key="2">
    <source>
        <dbReference type="EnsemblPlants" id="TraesCS2A02G043100.1"/>
    </source>
</evidence>
<dbReference type="OrthoDB" id="666115at2759"/>
<gene>
    <name evidence="2" type="primary">LOC123184363</name>
</gene>
<dbReference type="GO" id="GO:0005524">
    <property type="term" value="F:ATP binding"/>
    <property type="evidence" value="ECO:0007669"/>
    <property type="project" value="InterPro"/>
</dbReference>
<proteinExistence type="predicted"/>
<dbReference type="EnsemblPlants" id="TraesCS2A02G043100.1">
    <property type="protein sequence ID" value="TraesCS2A02G043100.1"/>
    <property type="gene ID" value="TraesCS2A02G043100"/>
</dbReference>
<keyword evidence="3" id="KW-1185">Reference proteome</keyword>
<dbReference type="Gramene" id="TraesJUL2A03G00593840.1">
    <property type="protein sequence ID" value="TraesJUL2A03G00593840.1"/>
    <property type="gene ID" value="TraesJUL2A03G00593840"/>
</dbReference>
<dbReference type="GeneID" id="123184363"/>
<dbReference type="Gramene" id="TraesLDM2A03G00593010.1">
    <property type="protein sequence ID" value="TraesLDM2A03G00593010.1"/>
    <property type="gene ID" value="TraesLDM2A03G00593010"/>
</dbReference>
<dbReference type="InterPro" id="IPR000719">
    <property type="entry name" value="Prot_kinase_dom"/>
</dbReference>
<evidence type="ECO:0000259" key="1">
    <source>
        <dbReference type="PROSITE" id="PS50011"/>
    </source>
</evidence>
<dbReference type="InterPro" id="IPR011009">
    <property type="entry name" value="Kinase-like_dom_sf"/>
</dbReference>
<dbReference type="PANTHER" id="PTHR45707">
    <property type="entry name" value="C2 CALCIUM/LIPID-BINDING PLANT PHOSPHORIBOSYLTRANSFERASE FAMILY PROTEIN"/>
    <property type="match status" value="1"/>
</dbReference>
<dbReference type="Pfam" id="PF00069">
    <property type="entry name" value="Pkinase"/>
    <property type="match status" value="1"/>
</dbReference>
<dbReference type="PROSITE" id="PS50011">
    <property type="entry name" value="PROTEIN_KINASE_DOM"/>
    <property type="match status" value="1"/>
</dbReference>
<feature type="domain" description="Protein kinase" evidence="1">
    <location>
        <begin position="1"/>
        <end position="241"/>
    </location>
</feature>
<dbReference type="AlphaFoldDB" id="A0A3B6AQP7"/>
<dbReference type="PANTHER" id="PTHR45707:SF76">
    <property type="entry name" value="PROTEIN KINASE DOMAIN-CONTAINING PROTEIN"/>
    <property type="match status" value="1"/>
</dbReference>
<organism evidence="2">
    <name type="scientific">Triticum aestivum</name>
    <name type="common">Wheat</name>
    <dbReference type="NCBI Taxonomy" id="4565"/>
    <lineage>
        <taxon>Eukaryota</taxon>
        <taxon>Viridiplantae</taxon>
        <taxon>Streptophyta</taxon>
        <taxon>Embryophyta</taxon>
        <taxon>Tracheophyta</taxon>
        <taxon>Spermatophyta</taxon>
        <taxon>Magnoliopsida</taxon>
        <taxon>Liliopsida</taxon>
        <taxon>Poales</taxon>
        <taxon>Poaceae</taxon>
        <taxon>BOP clade</taxon>
        <taxon>Pooideae</taxon>
        <taxon>Triticodae</taxon>
        <taxon>Triticeae</taxon>
        <taxon>Triticinae</taxon>
        <taxon>Triticum</taxon>
    </lineage>
</organism>
<dbReference type="FunFam" id="1.10.510.10:FF:000870">
    <property type="entry name" value="OSJNBa0016N04.16-like protein"/>
    <property type="match status" value="1"/>
</dbReference>
<dbReference type="Gramene" id="TraesPARA_EIv1.0_0456140.4">
    <property type="protein sequence ID" value="TraesPARA_EIv1.0_0456140.4.CDS"/>
    <property type="gene ID" value="TraesPARA_EIv1.0_0456140"/>
</dbReference>
<evidence type="ECO:0000313" key="3">
    <source>
        <dbReference type="Proteomes" id="UP000019116"/>
    </source>
</evidence>
<dbReference type="OMA" id="GYCYETL"/>
<dbReference type="SMART" id="SM00220">
    <property type="entry name" value="S_TKc"/>
    <property type="match status" value="1"/>
</dbReference>
<dbReference type="Gramene" id="TraesKAR2A01G0016490.1">
    <property type="protein sequence ID" value="cds.TraesKAR2A01G0016490.1"/>
    <property type="gene ID" value="TraesKAR2A01G0016490"/>
</dbReference>
<dbReference type="Gene3D" id="1.10.510.10">
    <property type="entry name" value="Transferase(Phosphotransferase) domain 1"/>
    <property type="match status" value="1"/>
</dbReference>